<dbReference type="SUPFAM" id="SSF48371">
    <property type="entry name" value="ARM repeat"/>
    <property type="match status" value="1"/>
</dbReference>
<evidence type="ECO:0000313" key="9">
    <source>
        <dbReference type="Proteomes" id="UP000310158"/>
    </source>
</evidence>
<dbReference type="AlphaFoldDB" id="A0A4V3XEY9"/>
<dbReference type="Pfam" id="PF12348">
    <property type="entry name" value="CLASP_N"/>
    <property type="match status" value="1"/>
</dbReference>
<feature type="region of interest" description="Disordered" evidence="6">
    <location>
        <begin position="516"/>
        <end position="552"/>
    </location>
</feature>
<feature type="compositionally biased region" description="Low complexity" evidence="6">
    <location>
        <begin position="380"/>
        <end position="391"/>
    </location>
</feature>
<dbReference type="SMART" id="SM01349">
    <property type="entry name" value="TOG"/>
    <property type="match status" value="1"/>
</dbReference>
<feature type="region of interest" description="Disordered" evidence="6">
    <location>
        <begin position="242"/>
        <end position="266"/>
    </location>
</feature>
<dbReference type="GO" id="GO:0090307">
    <property type="term" value="P:mitotic spindle assembly"/>
    <property type="evidence" value="ECO:0007669"/>
    <property type="project" value="TreeGrafter"/>
</dbReference>
<dbReference type="InterPro" id="IPR011989">
    <property type="entry name" value="ARM-like"/>
</dbReference>
<dbReference type="GO" id="GO:0005815">
    <property type="term" value="C:microtubule organizing center"/>
    <property type="evidence" value="ECO:0007669"/>
    <property type="project" value="TreeGrafter"/>
</dbReference>
<name>A0A4V3XEY9_9AGAM</name>
<feature type="compositionally biased region" description="Pro residues" evidence="6">
    <location>
        <begin position="243"/>
        <end position="254"/>
    </location>
</feature>
<dbReference type="GO" id="GO:0008017">
    <property type="term" value="F:microtubule binding"/>
    <property type="evidence" value="ECO:0007669"/>
    <property type="project" value="TreeGrafter"/>
</dbReference>
<feature type="compositionally biased region" description="Polar residues" evidence="6">
    <location>
        <begin position="696"/>
        <end position="711"/>
    </location>
</feature>
<gene>
    <name evidence="8" type="ORF">EW146_g5009</name>
</gene>
<feature type="compositionally biased region" description="Polar residues" evidence="6">
    <location>
        <begin position="427"/>
        <end position="436"/>
    </location>
</feature>
<keyword evidence="4" id="KW-0493">Microtubule</keyword>
<dbReference type="PANTHER" id="PTHR21567:SF60">
    <property type="entry name" value="CLASP N-TERMINAL DOMAIN-CONTAINING PROTEIN"/>
    <property type="match status" value="1"/>
</dbReference>
<evidence type="ECO:0000259" key="7">
    <source>
        <dbReference type="SMART" id="SM01349"/>
    </source>
</evidence>
<evidence type="ECO:0000256" key="4">
    <source>
        <dbReference type="ARBA" id="ARBA00022701"/>
    </source>
</evidence>
<dbReference type="InterPro" id="IPR016024">
    <property type="entry name" value="ARM-type_fold"/>
</dbReference>
<dbReference type="GO" id="GO:0005881">
    <property type="term" value="C:cytoplasmic microtubule"/>
    <property type="evidence" value="ECO:0007669"/>
    <property type="project" value="TreeGrafter"/>
</dbReference>
<evidence type="ECO:0000256" key="3">
    <source>
        <dbReference type="ARBA" id="ARBA00022618"/>
    </source>
</evidence>
<proteinExistence type="inferred from homology"/>
<keyword evidence="5" id="KW-0131">Cell cycle</keyword>
<feature type="region of interest" description="Disordered" evidence="6">
    <location>
        <begin position="408"/>
        <end position="461"/>
    </location>
</feature>
<keyword evidence="5" id="KW-0498">Mitosis</keyword>
<feature type="compositionally biased region" description="Low complexity" evidence="6">
    <location>
        <begin position="651"/>
        <end position="669"/>
    </location>
</feature>
<feature type="compositionally biased region" description="Low complexity" evidence="6">
    <location>
        <begin position="524"/>
        <end position="546"/>
    </location>
</feature>
<dbReference type="EMBL" id="SGPL01000208">
    <property type="protein sequence ID" value="THH15483.1"/>
    <property type="molecule type" value="Genomic_DNA"/>
</dbReference>
<dbReference type="PANTHER" id="PTHR21567">
    <property type="entry name" value="CLASP"/>
    <property type="match status" value="1"/>
</dbReference>
<organism evidence="8 9">
    <name type="scientific">Bondarzewia mesenterica</name>
    <dbReference type="NCBI Taxonomy" id="1095465"/>
    <lineage>
        <taxon>Eukaryota</taxon>
        <taxon>Fungi</taxon>
        <taxon>Dikarya</taxon>
        <taxon>Basidiomycota</taxon>
        <taxon>Agaricomycotina</taxon>
        <taxon>Agaricomycetes</taxon>
        <taxon>Russulales</taxon>
        <taxon>Bondarzewiaceae</taxon>
        <taxon>Bondarzewia</taxon>
    </lineage>
</organism>
<evidence type="ECO:0000256" key="5">
    <source>
        <dbReference type="ARBA" id="ARBA00022776"/>
    </source>
</evidence>
<accession>A0A4V3XEY9</accession>
<dbReference type="GO" id="GO:0005876">
    <property type="term" value="C:spindle microtubule"/>
    <property type="evidence" value="ECO:0007669"/>
    <property type="project" value="TreeGrafter"/>
</dbReference>
<feature type="compositionally biased region" description="Low complexity" evidence="6">
    <location>
        <begin position="255"/>
        <end position="266"/>
    </location>
</feature>
<dbReference type="Proteomes" id="UP000310158">
    <property type="component" value="Unassembled WGS sequence"/>
</dbReference>
<keyword evidence="9" id="KW-1185">Reference proteome</keyword>
<evidence type="ECO:0000256" key="6">
    <source>
        <dbReference type="SAM" id="MobiDB-lite"/>
    </source>
</evidence>
<feature type="compositionally biased region" description="Polar residues" evidence="6">
    <location>
        <begin position="283"/>
        <end position="298"/>
    </location>
</feature>
<feature type="domain" description="TOG" evidence="7">
    <location>
        <begin position="10"/>
        <end position="250"/>
    </location>
</feature>
<evidence type="ECO:0000313" key="8">
    <source>
        <dbReference type="EMBL" id="THH15483.1"/>
    </source>
</evidence>
<feature type="region of interest" description="Disordered" evidence="6">
    <location>
        <begin position="283"/>
        <end position="393"/>
    </location>
</feature>
<comment type="caution">
    <text evidence="8">The sequence shown here is derived from an EMBL/GenBank/DDBJ whole genome shotgun (WGS) entry which is preliminary data.</text>
</comment>
<dbReference type="GO" id="GO:1990023">
    <property type="term" value="C:mitotic spindle midzone"/>
    <property type="evidence" value="ECO:0007669"/>
    <property type="project" value="TreeGrafter"/>
</dbReference>
<sequence>MPPKVPQIIKCNSESDLQHQIALIQTHLLTPETEENWETIATALLKLAALSKGGACDYPSAFTSALRPLSRAIISAASSERSRLSAASIEFICAVAIGLGKAFEPLLPLYFPTLLSLCARPNKVFITRAKTGVTTIIEHTQLLGIISFLVDTLKDKSVSLKLIGIEGILACLNCFNPPDLEKESRAREIEIAIRVTATDANGDVRKASKKVFGAYKILHPTRVDSFAAPLSPVTRKYLDIKPKPPMAAPIPPRPQSSQSTHSVSSSLAVRSASALATVAKSTHAASRTASAPTHNRATSSSSISSKDAKALSTSSVARPDDHVPRQAGSRAKAQKSLPDQKTATRRAMLPPPLPAPNPMRRSQSEHQIVSRPGGRTTDKTAATQLTSSQSTKPAGALVAFGGARRLRIDPESTSSVPSRLIGGVQPPQRQVSNLGTSGPLRPPQQPSEIKQSIKERPLGGARRVPLPVEQQPVQTKVQPPKLASMKGKATVVPSTAKLAITKKIASSKPMLSTLKGGVKLVPPTSKSQPKSTAASSSAAPTAPIIAGRNGGVTKPTISQLARIKATAVAKKPSAIHPKTRDKKIARASKAYTVSVKSKLANKRITSVNPKQGGLQEAPSSDSGKGDSTPPIEVSPASTPLPPSPPCPTLPLPASIPATPTPAARAGTSSDEPSTVSPASTLSSPPIARAEPDTPDAPSSITAPPVLMSNSAMTPVKDNVSAERKKYVEGTPISTLLSSIQHGFLFTPSSPLSPPQSYARNAPDVGDTTECWSPPTWPTHMLDDIGILGVTDDCASSIVSDVTPKQRPTGRGVLLAVGNTNP</sequence>
<dbReference type="OrthoDB" id="46159at2759"/>
<protein>
    <recommendedName>
        <fullName evidence="7">TOG domain-containing protein</fullName>
    </recommendedName>
</protein>
<evidence type="ECO:0000256" key="1">
    <source>
        <dbReference type="ARBA" id="ARBA00004186"/>
    </source>
</evidence>
<dbReference type="InterPro" id="IPR034085">
    <property type="entry name" value="TOG"/>
</dbReference>
<feature type="compositionally biased region" description="Pro residues" evidence="6">
    <location>
        <begin position="638"/>
        <end position="650"/>
    </location>
</feature>
<feature type="region of interest" description="Disordered" evidence="6">
    <location>
        <begin position="602"/>
        <end position="711"/>
    </location>
</feature>
<reference evidence="8 9" key="1">
    <citation type="submission" date="2019-02" db="EMBL/GenBank/DDBJ databases">
        <title>Genome sequencing of the rare red list fungi Bondarzewia mesenterica.</title>
        <authorList>
            <person name="Buettner E."/>
            <person name="Kellner H."/>
        </authorList>
    </citation>
    <scope>NUCLEOTIDE SEQUENCE [LARGE SCALE GENOMIC DNA]</scope>
    <source>
        <strain evidence="8 9">DSM 108281</strain>
    </source>
</reference>
<feature type="compositionally biased region" description="Polar residues" evidence="6">
    <location>
        <begin position="670"/>
        <end position="683"/>
    </location>
</feature>
<evidence type="ECO:0000256" key="2">
    <source>
        <dbReference type="ARBA" id="ARBA00009549"/>
    </source>
</evidence>
<keyword evidence="3" id="KW-0132">Cell division</keyword>
<dbReference type="GO" id="GO:0051301">
    <property type="term" value="P:cell division"/>
    <property type="evidence" value="ECO:0007669"/>
    <property type="project" value="UniProtKB-KW"/>
</dbReference>
<dbReference type="Gene3D" id="1.25.10.10">
    <property type="entry name" value="Leucine-rich Repeat Variant"/>
    <property type="match status" value="1"/>
</dbReference>
<dbReference type="InterPro" id="IPR024395">
    <property type="entry name" value="CLASP_N_dom"/>
</dbReference>
<comment type="subcellular location">
    <subcellularLocation>
        <location evidence="1">Cytoplasm</location>
        <location evidence="1">Cytoskeleton</location>
        <location evidence="1">Spindle</location>
    </subcellularLocation>
</comment>
<comment type="similarity">
    <text evidence="2">Belongs to the CLASP family.</text>
</comment>